<organism evidence="2 3">
    <name type="scientific">Saitoella complicata (strain BCRC 22490 / CBS 7301 / JCM 7358 / NBRC 10748 / NRRL Y-17804)</name>
    <dbReference type="NCBI Taxonomy" id="698492"/>
    <lineage>
        <taxon>Eukaryota</taxon>
        <taxon>Fungi</taxon>
        <taxon>Dikarya</taxon>
        <taxon>Ascomycota</taxon>
        <taxon>Taphrinomycotina</taxon>
        <taxon>Taphrinomycotina incertae sedis</taxon>
        <taxon>Saitoella</taxon>
    </lineage>
</organism>
<proteinExistence type="predicted"/>
<evidence type="ECO:0000313" key="3">
    <source>
        <dbReference type="Proteomes" id="UP000033140"/>
    </source>
</evidence>
<dbReference type="Proteomes" id="UP000033140">
    <property type="component" value="Unassembled WGS sequence"/>
</dbReference>
<keyword evidence="3" id="KW-1185">Reference proteome</keyword>
<feature type="compositionally biased region" description="Polar residues" evidence="1">
    <location>
        <begin position="1"/>
        <end position="16"/>
    </location>
</feature>
<evidence type="ECO:0000313" key="2">
    <source>
        <dbReference type="EMBL" id="GAO51029.1"/>
    </source>
</evidence>
<feature type="region of interest" description="Disordered" evidence="1">
    <location>
        <begin position="1"/>
        <end position="22"/>
    </location>
</feature>
<accession>A0A0E9NMG2</accession>
<evidence type="ECO:0000256" key="1">
    <source>
        <dbReference type="SAM" id="MobiDB-lite"/>
    </source>
</evidence>
<sequence length="153" mass="16874">MPSFHHTQPQTSIRNVSSSSNSYTSSFIPANKGSYFGCAGRVVREVVVNEVSLELMRDFLVVVLDTALLLSASNNLAPRPYCSYFSSSQPVFTSFFSVTASTPPHLDPRVFLQRLILEQLCIFTFDVCMSLVVEAVHVCAYGWSVAAEGRPIN</sequence>
<gene>
    <name evidence="2" type="ORF">G7K_5141-t1</name>
</gene>
<dbReference type="AlphaFoldDB" id="A0A0E9NMG2"/>
<reference evidence="2 3" key="1">
    <citation type="journal article" date="2011" name="J. Gen. Appl. Microbiol.">
        <title>Draft genome sequencing of the enigmatic yeast Saitoella complicata.</title>
        <authorList>
            <person name="Nishida H."/>
            <person name="Hamamoto M."/>
            <person name="Sugiyama J."/>
        </authorList>
    </citation>
    <scope>NUCLEOTIDE SEQUENCE [LARGE SCALE GENOMIC DNA]</scope>
    <source>
        <strain evidence="2 3">NRRL Y-17804</strain>
    </source>
</reference>
<reference evidence="2 3" key="2">
    <citation type="journal article" date="2014" name="J. Gen. Appl. Microbiol.">
        <title>The early diverging ascomycetous budding yeast Saitoella complicata has three histone deacetylases belonging to the Clr6, Hos2, and Rpd3 lineages.</title>
        <authorList>
            <person name="Nishida H."/>
            <person name="Matsumoto T."/>
            <person name="Kondo S."/>
            <person name="Hamamoto M."/>
            <person name="Yoshikawa H."/>
        </authorList>
    </citation>
    <scope>NUCLEOTIDE SEQUENCE [LARGE SCALE GENOMIC DNA]</scope>
    <source>
        <strain evidence="2 3">NRRL Y-17804</strain>
    </source>
</reference>
<protein>
    <submittedName>
        <fullName evidence="2">Uncharacterized protein</fullName>
    </submittedName>
</protein>
<dbReference type="EMBL" id="BACD03000040">
    <property type="protein sequence ID" value="GAO51029.1"/>
    <property type="molecule type" value="Genomic_DNA"/>
</dbReference>
<comment type="caution">
    <text evidence="2">The sequence shown here is derived from an EMBL/GenBank/DDBJ whole genome shotgun (WGS) entry which is preliminary data.</text>
</comment>
<name>A0A0E9NMG2_SAICN</name>
<reference evidence="2 3" key="3">
    <citation type="journal article" date="2015" name="Genome Announc.">
        <title>Draft Genome Sequence of the Archiascomycetous Yeast Saitoella complicata.</title>
        <authorList>
            <person name="Yamauchi K."/>
            <person name="Kondo S."/>
            <person name="Hamamoto M."/>
            <person name="Takahashi Y."/>
            <person name="Ogura Y."/>
            <person name="Hayashi T."/>
            <person name="Nishida H."/>
        </authorList>
    </citation>
    <scope>NUCLEOTIDE SEQUENCE [LARGE SCALE GENOMIC DNA]</scope>
    <source>
        <strain evidence="2 3">NRRL Y-17804</strain>
    </source>
</reference>